<dbReference type="Gene3D" id="1.10.10.60">
    <property type="entry name" value="Homeodomain-like"/>
    <property type="match status" value="1"/>
</dbReference>
<dbReference type="InterPro" id="IPR027417">
    <property type="entry name" value="P-loop_NTPase"/>
</dbReference>
<dbReference type="PROSITE" id="PS00675">
    <property type="entry name" value="SIGMA54_INTERACT_1"/>
    <property type="match status" value="1"/>
</dbReference>
<dbReference type="InterPro" id="IPR058031">
    <property type="entry name" value="AAA_lid_NorR"/>
</dbReference>
<evidence type="ECO:0000256" key="6">
    <source>
        <dbReference type="ARBA" id="ARBA00029500"/>
    </source>
</evidence>
<dbReference type="GO" id="GO:0006355">
    <property type="term" value="P:regulation of DNA-templated transcription"/>
    <property type="evidence" value="ECO:0007669"/>
    <property type="project" value="InterPro"/>
</dbReference>
<dbReference type="InterPro" id="IPR003593">
    <property type="entry name" value="AAA+_ATPase"/>
</dbReference>
<dbReference type="PROSITE" id="PS50113">
    <property type="entry name" value="PAC"/>
    <property type="match status" value="1"/>
</dbReference>
<dbReference type="InterPro" id="IPR002078">
    <property type="entry name" value="Sigma_54_int"/>
</dbReference>
<dbReference type="Pfam" id="PF18024">
    <property type="entry name" value="HTH_50"/>
    <property type="match status" value="1"/>
</dbReference>
<dbReference type="SUPFAM" id="SSF46689">
    <property type="entry name" value="Homeodomain-like"/>
    <property type="match status" value="1"/>
</dbReference>
<evidence type="ECO:0000256" key="1">
    <source>
        <dbReference type="ARBA" id="ARBA00022741"/>
    </source>
</evidence>
<dbReference type="Proteomes" id="UP000053750">
    <property type="component" value="Unassembled WGS sequence"/>
</dbReference>
<dbReference type="GO" id="GO:0003677">
    <property type="term" value="F:DNA binding"/>
    <property type="evidence" value="ECO:0007669"/>
    <property type="project" value="UniProtKB-KW"/>
</dbReference>
<dbReference type="SMART" id="SM00382">
    <property type="entry name" value="AAA"/>
    <property type="match status" value="1"/>
</dbReference>
<dbReference type="EMBL" id="JFHU01000057">
    <property type="protein sequence ID" value="EXX90605.1"/>
    <property type="molecule type" value="Genomic_DNA"/>
</dbReference>
<gene>
    <name evidence="10" type="ORF">BG53_13155</name>
</gene>
<evidence type="ECO:0000256" key="5">
    <source>
        <dbReference type="ARBA" id="ARBA00023163"/>
    </source>
</evidence>
<sequence length="390" mass="44945">TRMVLEKKDRVSFIQTTKTGRKLMVVGTPIKDDQGNIVRVVNASRDITEISRLKTELEEVKLLTEGYKQELMSLRKKNEAERNIVYRSEKMRKLISLVQKVAEVDATVLLTGESGAGKEFIASYIHNWSPRKPNPFITLNCGSIPEKLFESELFGQDAEMGQLDEQRKLGLFRKATDGTLFLDEITEIPLSVQARLVGLLEENDRISMGSGHTRVRIIASTSRNPEEEVKAGRLREDLYYWLNVIPLPIPPLRERKEDILPLALHILELYNKKYKKEKQLSADVLERLQNHQWPGNLRELHNVIERLLVTVDDPVIGSKHLPESISNHAKDWEDIEVRRLLPLKDAIEKVERDLLEMAKKKYRSTTRMAEILGVNQSTISRKMQHYKVKP</sequence>
<accession>A0A9W5W7R9</accession>
<dbReference type="PROSITE" id="PS50045">
    <property type="entry name" value="SIGMA54_INTERACT_4"/>
    <property type="match status" value="1"/>
</dbReference>
<evidence type="ECO:0000259" key="9">
    <source>
        <dbReference type="PROSITE" id="PS50113"/>
    </source>
</evidence>
<keyword evidence="11" id="KW-1185">Reference proteome</keyword>
<protein>
    <recommendedName>
        <fullName evidence="6">HTH-type transcriptional regulatory protein TyrR</fullName>
    </recommendedName>
</protein>
<dbReference type="CDD" id="cd00009">
    <property type="entry name" value="AAA"/>
    <property type="match status" value="1"/>
</dbReference>
<keyword evidence="3" id="KW-0067">ATP-binding</keyword>
<keyword evidence="5" id="KW-0804">Transcription</keyword>
<dbReference type="PANTHER" id="PTHR32071">
    <property type="entry name" value="TRANSCRIPTIONAL REGULATORY PROTEIN"/>
    <property type="match status" value="1"/>
</dbReference>
<dbReference type="FunFam" id="3.40.50.300:FF:000006">
    <property type="entry name" value="DNA-binding transcriptional regulator NtrC"/>
    <property type="match status" value="1"/>
</dbReference>
<dbReference type="OrthoDB" id="9771372at2"/>
<feature type="domain" description="Sigma-54 factor interaction" evidence="8">
    <location>
        <begin position="84"/>
        <end position="309"/>
    </location>
</feature>
<reference evidence="10 11" key="1">
    <citation type="submission" date="2014-02" db="EMBL/GenBank/DDBJ databases">
        <title>Genome sequence of Paenibacillus darwinianus reveals adaptive mechanisms for survival in Antarctic soils.</title>
        <authorList>
            <person name="Dsouza M."/>
            <person name="Taylor M.W."/>
            <person name="Turner S.J."/>
            <person name="Aislabie J."/>
        </authorList>
    </citation>
    <scope>NUCLEOTIDE SEQUENCE [LARGE SCALE GENOMIC DNA]</scope>
    <source>
        <strain evidence="10 11">CE1</strain>
    </source>
</reference>
<dbReference type="Pfam" id="PF00158">
    <property type="entry name" value="Sigma54_activat"/>
    <property type="match status" value="1"/>
</dbReference>
<dbReference type="Gene3D" id="1.10.8.60">
    <property type="match status" value="1"/>
</dbReference>
<dbReference type="InterPro" id="IPR025944">
    <property type="entry name" value="Sigma_54_int_dom_CS"/>
</dbReference>
<dbReference type="Gene3D" id="3.40.50.300">
    <property type="entry name" value="P-loop containing nucleotide triphosphate hydrolases"/>
    <property type="match status" value="1"/>
</dbReference>
<evidence type="ECO:0000313" key="10">
    <source>
        <dbReference type="EMBL" id="EXX90605.1"/>
    </source>
</evidence>
<evidence type="ECO:0000259" key="8">
    <source>
        <dbReference type="PROSITE" id="PS50045"/>
    </source>
</evidence>
<keyword evidence="1" id="KW-0547">Nucleotide-binding</keyword>
<dbReference type="RefSeq" id="WP_036716668.1">
    <property type="nucleotide sequence ID" value="NZ_KK082312.1"/>
</dbReference>
<evidence type="ECO:0000256" key="3">
    <source>
        <dbReference type="ARBA" id="ARBA00022840"/>
    </source>
</evidence>
<evidence type="ECO:0000256" key="4">
    <source>
        <dbReference type="ARBA" id="ARBA00023015"/>
    </source>
</evidence>
<organism evidence="10 11">
    <name type="scientific">Paenibacillus darwinianus</name>
    <dbReference type="NCBI Taxonomy" id="1380763"/>
    <lineage>
        <taxon>Bacteria</taxon>
        <taxon>Bacillati</taxon>
        <taxon>Bacillota</taxon>
        <taxon>Bacilli</taxon>
        <taxon>Bacillales</taxon>
        <taxon>Paenibacillaceae</taxon>
        <taxon>Paenibacillus</taxon>
    </lineage>
</organism>
<keyword evidence="4" id="KW-0805">Transcription regulation</keyword>
<dbReference type="InterPro" id="IPR009057">
    <property type="entry name" value="Homeodomain-like_sf"/>
</dbReference>
<keyword evidence="2" id="KW-0058">Aromatic hydrocarbons catabolism</keyword>
<keyword evidence="7" id="KW-0175">Coiled coil</keyword>
<dbReference type="Gene3D" id="3.30.450.20">
    <property type="entry name" value="PAS domain"/>
    <property type="match status" value="1"/>
</dbReference>
<evidence type="ECO:0000256" key="2">
    <source>
        <dbReference type="ARBA" id="ARBA00022797"/>
    </source>
</evidence>
<feature type="coiled-coil region" evidence="7">
    <location>
        <begin position="50"/>
        <end position="77"/>
    </location>
</feature>
<evidence type="ECO:0000313" key="11">
    <source>
        <dbReference type="Proteomes" id="UP000053750"/>
    </source>
</evidence>
<proteinExistence type="predicted"/>
<dbReference type="PANTHER" id="PTHR32071:SF121">
    <property type="entry name" value="SIGMA L-DEPENDENT TRANSCRIPTIONAL REGULATOR YQIR-RELATED"/>
    <property type="match status" value="1"/>
</dbReference>
<comment type="caution">
    <text evidence="10">The sequence shown here is derived from an EMBL/GenBank/DDBJ whole genome shotgun (WGS) entry which is preliminary data.</text>
</comment>
<dbReference type="InterPro" id="IPR025662">
    <property type="entry name" value="Sigma_54_int_dom_ATP-bd_1"/>
</dbReference>
<dbReference type="InterPro" id="IPR000700">
    <property type="entry name" value="PAS-assoc_C"/>
</dbReference>
<name>A0A9W5W7R9_9BACL</name>
<dbReference type="SUPFAM" id="SSF52540">
    <property type="entry name" value="P-loop containing nucleoside triphosphate hydrolases"/>
    <property type="match status" value="1"/>
</dbReference>
<dbReference type="Pfam" id="PF25601">
    <property type="entry name" value="AAA_lid_14"/>
    <property type="match status" value="1"/>
</dbReference>
<dbReference type="GO" id="GO:0005524">
    <property type="term" value="F:ATP binding"/>
    <property type="evidence" value="ECO:0007669"/>
    <property type="project" value="UniProtKB-KW"/>
</dbReference>
<dbReference type="PROSITE" id="PS00688">
    <property type="entry name" value="SIGMA54_INTERACT_3"/>
    <property type="match status" value="1"/>
</dbReference>
<dbReference type="InterPro" id="IPR030828">
    <property type="entry name" value="HTH_TyrR"/>
</dbReference>
<feature type="non-terminal residue" evidence="10">
    <location>
        <position position="1"/>
    </location>
</feature>
<dbReference type="AlphaFoldDB" id="A0A9W5W7R9"/>
<feature type="domain" description="PAC" evidence="9">
    <location>
        <begin position="7"/>
        <end position="59"/>
    </location>
</feature>
<evidence type="ECO:0000256" key="7">
    <source>
        <dbReference type="SAM" id="Coils"/>
    </source>
</evidence>